<dbReference type="Proteomes" id="UP000003240">
    <property type="component" value="Unassembled WGS sequence"/>
</dbReference>
<evidence type="ECO:0000313" key="6">
    <source>
        <dbReference type="EMBL" id="EGO61971.1"/>
    </source>
</evidence>
<dbReference type="PIRSF" id="PIRSF033887">
    <property type="entry name" value="PduX"/>
    <property type="match status" value="1"/>
</dbReference>
<reference evidence="6 7" key="1">
    <citation type="journal article" date="2011" name="EMBO J.">
        <title>Structural diversity of bacterial flagellar motors.</title>
        <authorList>
            <person name="Chen S."/>
            <person name="Beeby M."/>
            <person name="Murphy G.E."/>
            <person name="Leadbetter J.R."/>
            <person name="Hendrixson D.R."/>
            <person name="Briegel A."/>
            <person name="Li Z."/>
            <person name="Shi J."/>
            <person name="Tocheva E.I."/>
            <person name="Muller A."/>
            <person name="Dobro M.J."/>
            <person name="Jensen G.J."/>
        </authorList>
    </citation>
    <scope>NUCLEOTIDE SEQUENCE [LARGE SCALE GENOMIC DNA]</scope>
    <source>
        <strain evidence="6 7">DSM 6540</strain>
    </source>
</reference>
<evidence type="ECO:0000256" key="1">
    <source>
        <dbReference type="ARBA" id="ARBA00022679"/>
    </source>
</evidence>
<evidence type="ECO:0000256" key="4">
    <source>
        <dbReference type="ARBA" id="ARBA00022840"/>
    </source>
</evidence>
<dbReference type="PANTHER" id="PTHR43527:SF1">
    <property type="entry name" value="L-THREONINE KINASE"/>
    <property type="match status" value="1"/>
</dbReference>
<keyword evidence="4" id="KW-0067">ATP-binding</keyword>
<gene>
    <name evidence="6" type="ORF">ALO_20887</name>
</gene>
<dbReference type="EMBL" id="AFGF01000269">
    <property type="protein sequence ID" value="EGO61971.1"/>
    <property type="molecule type" value="Genomic_DNA"/>
</dbReference>
<dbReference type="GO" id="GO:0016301">
    <property type="term" value="F:kinase activity"/>
    <property type="evidence" value="ECO:0007669"/>
    <property type="project" value="UniProtKB-KW"/>
</dbReference>
<name>F7NPY0_9FIRM</name>
<keyword evidence="2" id="KW-0547">Nucleotide-binding</keyword>
<dbReference type="OrthoDB" id="4548147at2"/>
<keyword evidence="3 6" id="KW-0418">Kinase</keyword>
<protein>
    <submittedName>
        <fullName evidence="6">GHMP kinase</fullName>
    </submittedName>
</protein>
<dbReference type="PANTHER" id="PTHR43527">
    <property type="entry name" value="4-DIPHOSPHOCYTIDYL-2-C-METHYL-D-ERYTHRITOL KINASE, CHLOROPLASTIC"/>
    <property type="match status" value="1"/>
</dbReference>
<dbReference type="InterPro" id="IPR006204">
    <property type="entry name" value="GHMP_kinase_N_dom"/>
</dbReference>
<comment type="caution">
    <text evidence="6">The sequence shown here is derived from an EMBL/GenBank/DDBJ whole genome shotgun (WGS) entry which is preliminary data.</text>
</comment>
<sequence length="296" mass="31461">MGETVKAPGTCGELVQGTLDGKNFLITCPVDLYSVAKVNRQQPDDAAGCKTRQAVTATLDYLGISEHRIQVSISSQLPVGKGMASSSADISAACQAVALHFNRMLTPDEIADISLTIEPTDGIFYPGISMFDHVHGLIRKSLGMPPRLFIAVFDAGGEVDTLLFNSRQDLARLNHAKESLVREAIQLVSRGITQQDGGLIGRGATLSAVANQGILPKPCLDTFLEITPKFGAVGVNVAHSGTVMGVLFPENNLAAIAPCVQAILDGCSDVTYLRTVRLISGGLQIERRLPDETATY</sequence>
<evidence type="ECO:0000313" key="7">
    <source>
        <dbReference type="Proteomes" id="UP000003240"/>
    </source>
</evidence>
<organism evidence="6 7">
    <name type="scientific">Acetonema longum DSM 6540</name>
    <dbReference type="NCBI Taxonomy" id="1009370"/>
    <lineage>
        <taxon>Bacteria</taxon>
        <taxon>Bacillati</taxon>
        <taxon>Bacillota</taxon>
        <taxon>Negativicutes</taxon>
        <taxon>Acetonemataceae</taxon>
        <taxon>Acetonema</taxon>
    </lineage>
</organism>
<dbReference type="RefSeq" id="WP_004099734.1">
    <property type="nucleotide sequence ID" value="NZ_AFGF01000269.1"/>
</dbReference>
<dbReference type="AlphaFoldDB" id="F7NPY0"/>
<evidence type="ECO:0000256" key="2">
    <source>
        <dbReference type="ARBA" id="ARBA00022741"/>
    </source>
</evidence>
<evidence type="ECO:0000259" key="5">
    <source>
        <dbReference type="Pfam" id="PF00288"/>
    </source>
</evidence>
<dbReference type="Pfam" id="PF00288">
    <property type="entry name" value="GHMP_kinases_N"/>
    <property type="match status" value="1"/>
</dbReference>
<feature type="domain" description="GHMP kinase N-terminal" evidence="5">
    <location>
        <begin position="53"/>
        <end position="118"/>
    </location>
</feature>
<keyword evidence="1" id="KW-0808">Transferase</keyword>
<evidence type="ECO:0000256" key="3">
    <source>
        <dbReference type="ARBA" id="ARBA00022777"/>
    </source>
</evidence>
<dbReference type="STRING" id="1009370.ALO_20887"/>
<dbReference type="eggNOG" id="COG4542">
    <property type="taxonomic scope" value="Bacteria"/>
</dbReference>
<dbReference type="GO" id="GO:0005524">
    <property type="term" value="F:ATP binding"/>
    <property type="evidence" value="ECO:0007669"/>
    <property type="project" value="UniProtKB-KW"/>
</dbReference>
<accession>F7NPY0</accession>
<dbReference type="InterPro" id="IPR014721">
    <property type="entry name" value="Ribsml_uS5_D2-typ_fold_subgr"/>
</dbReference>
<dbReference type="InterPro" id="IPR020568">
    <property type="entry name" value="Ribosomal_Su5_D2-typ_SF"/>
</dbReference>
<proteinExistence type="predicted"/>
<keyword evidence="7" id="KW-1185">Reference proteome</keyword>
<dbReference type="SUPFAM" id="SSF54211">
    <property type="entry name" value="Ribosomal protein S5 domain 2-like"/>
    <property type="match status" value="1"/>
</dbReference>
<dbReference type="Gene3D" id="3.30.230.10">
    <property type="match status" value="1"/>
</dbReference>
<dbReference type="InterPro" id="IPR012363">
    <property type="entry name" value="PduX"/>
</dbReference>